<dbReference type="EMBL" id="JAAWWK010000002">
    <property type="protein sequence ID" value="NKI16981.1"/>
    <property type="molecule type" value="Genomic_DNA"/>
</dbReference>
<proteinExistence type="predicted"/>
<dbReference type="Gene3D" id="3.90.550.10">
    <property type="entry name" value="Spore Coat Polysaccharide Biosynthesis Protein SpsA, Chain A"/>
    <property type="match status" value="1"/>
</dbReference>
<feature type="domain" description="MobA-like NTP transferase" evidence="2">
    <location>
        <begin position="6"/>
        <end position="171"/>
    </location>
</feature>
<evidence type="ECO:0000313" key="4">
    <source>
        <dbReference type="Proteomes" id="UP000765845"/>
    </source>
</evidence>
<dbReference type="InterPro" id="IPR029044">
    <property type="entry name" value="Nucleotide-diphossugar_trans"/>
</dbReference>
<dbReference type="PANTHER" id="PTHR43777">
    <property type="entry name" value="MOLYBDENUM COFACTOR CYTIDYLYLTRANSFERASE"/>
    <property type="match status" value="1"/>
</dbReference>
<dbReference type="Proteomes" id="UP000765845">
    <property type="component" value="Unassembled WGS sequence"/>
</dbReference>
<name>A0ABX1GDH8_9GAMM</name>
<keyword evidence="4" id="KW-1185">Reference proteome</keyword>
<dbReference type="PANTHER" id="PTHR43777:SF1">
    <property type="entry name" value="MOLYBDENUM COFACTOR CYTIDYLYLTRANSFERASE"/>
    <property type="match status" value="1"/>
</dbReference>
<gene>
    <name evidence="3" type="ORF">HCU74_06050</name>
</gene>
<sequence>MTLPLLILAAGKSRRFGAEDKRFVTMPKGGPLLPALIRRGGKAGLDVWVVLDPAAEDAPRVTQQLSCPWLFAANASRGMASSIAGGVSLLRQYYRKIEQSEPDAVLLMPADLPLIRIHTLRAVAAAAAADTIVQPFCGDKNGHPVAFGRRFWSELMTLDGDGGARSVIQRHPAAQRSLVVDDEGIYRDGDTPELMAATLARLDPPDDSGCGQ</sequence>
<dbReference type="RefSeq" id="WP_168449516.1">
    <property type="nucleotide sequence ID" value="NZ_JAAWWK010000002.1"/>
</dbReference>
<evidence type="ECO:0000259" key="2">
    <source>
        <dbReference type="Pfam" id="PF12804"/>
    </source>
</evidence>
<organism evidence="3 4">
    <name type="scientific">Spongiibacter thalassae</name>
    <dbReference type="NCBI Taxonomy" id="2721624"/>
    <lineage>
        <taxon>Bacteria</taxon>
        <taxon>Pseudomonadati</taxon>
        <taxon>Pseudomonadota</taxon>
        <taxon>Gammaproteobacteria</taxon>
        <taxon>Cellvibrionales</taxon>
        <taxon>Spongiibacteraceae</taxon>
        <taxon>Spongiibacter</taxon>
    </lineage>
</organism>
<accession>A0ABX1GDH8</accession>
<evidence type="ECO:0000256" key="1">
    <source>
        <dbReference type="ARBA" id="ARBA00022842"/>
    </source>
</evidence>
<keyword evidence="1" id="KW-0460">Magnesium</keyword>
<evidence type="ECO:0000313" key="3">
    <source>
        <dbReference type="EMBL" id="NKI16981.1"/>
    </source>
</evidence>
<reference evidence="3 4" key="1">
    <citation type="submission" date="2020-04" db="EMBL/GenBank/DDBJ databases">
        <authorList>
            <person name="Yoon J."/>
        </authorList>
    </citation>
    <scope>NUCLEOTIDE SEQUENCE [LARGE SCALE GENOMIC DNA]</scope>
    <source>
        <strain evidence="3 4">KMU-166</strain>
    </source>
</reference>
<dbReference type="SUPFAM" id="SSF53448">
    <property type="entry name" value="Nucleotide-diphospho-sugar transferases"/>
    <property type="match status" value="1"/>
</dbReference>
<comment type="caution">
    <text evidence="3">The sequence shown here is derived from an EMBL/GenBank/DDBJ whole genome shotgun (WGS) entry which is preliminary data.</text>
</comment>
<protein>
    <submittedName>
        <fullName evidence="3">Nucleotidyltransferase family protein</fullName>
    </submittedName>
</protein>
<dbReference type="InterPro" id="IPR025877">
    <property type="entry name" value="MobA-like_NTP_Trfase"/>
</dbReference>
<dbReference type="Pfam" id="PF12804">
    <property type="entry name" value="NTP_transf_3"/>
    <property type="match status" value="1"/>
</dbReference>
<dbReference type="CDD" id="cd04182">
    <property type="entry name" value="GT_2_like_f"/>
    <property type="match status" value="1"/>
</dbReference>